<dbReference type="PANTHER" id="PTHR42718">
    <property type="entry name" value="MAJOR FACILITATOR SUPERFAMILY MULTIDRUG TRANSPORTER MFSC"/>
    <property type="match status" value="1"/>
</dbReference>
<keyword evidence="2 5" id="KW-0812">Transmembrane</keyword>
<gene>
    <name evidence="7" type="ORF">ET445_11375</name>
</gene>
<dbReference type="EMBL" id="CP035491">
    <property type="protein sequence ID" value="QAY73857.1"/>
    <property type="molecule type" value="Genomic_DNA"/>
</dbReference>
<dbReference type="KEGG" id="agf:ET445_11375"/>
<dbReference type="PANTHER" id="PTHR42718:SF35">
    <property type="entry name" value="BLL0718 PROTEIN"/>
    <property type="match status" value="1"/>
</dbReference>
<dbReference type="Pfam" id="PF07690">
    <property type="entry name" value="MFS_1"/>
    <property type="match status" value="1"/>
</dbReference>
<sequence length="483" mass="49346">MSGTSGERERLSRARPTWPLVAVLALSGVCASFMFTIVVPIQARFPELLRADRDATAWVVTVTLLVAAATTPIAGRLGDLYGKRRVVLGLLVVLIVGSVIAGASHDLVWLLVGRGLQGAVTGVIPLGIAILRDELPEHRIGGAVALISATLGVGGALGLPVSAIIAENADWHLLFWVAGALGIVLIPLVFAFVPVSTLRTPGRFDFVGAIGLAVGLSGLLIAIAQGDEWGWLAPTTLVAGLGGIAVLLVWGRFELRIRDPLVDLRVAARPPVLITNLASIAMGFAFFASNVTLPQLLELPVATGVGLGLSLLAASLVIMPLGVVMMLMSPVAARLDRRLGAKSLLVGGAGALAIAYAVALVASTEVWHIFLLNTIIGVGIGLGYAAMPILIMRAVPASETGAANGLNALMRSLGTSTAAAVMGAVLAASSTDMGGIPVPSRAGFELTYLIGLGAAVVAGALGLAIPKPAPHPGEHPSLPEDVA</sequence>
<dbReference type="Gene3D" id="1.20.1250.20">
    <property type="entry name" value="MFS general substrate transporter like domains"/>
    <property type="match status" value="2"/>
</dbReference>
<evidence type="ECO:0000256" key="3">
    <source>
        <dbReference type="ARBA" id="ARBA00022989"/>
    </source>
</evidence>
<evidence type="ECO:0000259" key="6">
    <source>
        <dbReference type="PROSITE" id="PS50850"/>
    </source>
</evidence>
<feature type="transmembrane region" description="Helical" evidence="5">
    <location>
        <begin position="305"/>
        <end position="327"/>
    </location>
</feature>
<feature type="transmembrane region" description="Helical" evidence="5">
    <location>
        <begin position="143"/>
        <end position="165"/>
    </location>
</feature>
<dbReference type="InterPro" id="IPR036259">
    <property type="entry name" value="MFS_trans_sf"/>
</dbReference>
<feature type="transmembrane region" description="Helical" evidence="5">
    <location>
        <begin position="272"/>
        <end position="293"/>
    </location>
</feature>
<dbReference type="InterPro" id="IPR011701">
    <property type="entry name" value="MFS"/>
</dbReference>
<dbReference type="PROSITE" id="PS50850">
    <property type="entry name" value="MFS"/>
    <property type="match status" value="1"/>
</dbReference>
<dbReference type="GO" id="GO:0005886">
    <property type="term" value="C:plasma membrane"/>
    <property type="evidence" value="ECO:0007669"/>
    <property type="project" value="UniProtKB-SubCell"/>
</dbReference>
<dbReference type="AlphaFoldDB" id="A0A4P6FIP7"/>
<feature type="transmembrane region" description="Helical" evidence="5">
    <location>
        <begin position="339"/>
        <end position="361"/>
    </location>
</feature>
<dbReference type="RefSeq" id="WP_129191407.1">
    <property type="nucleotide sequence ID" value="NZ_CP035491.1"/>
</dbReference>
<feature type="transmembrane region" description="Helical" evidence="5">
    <location>
        <begin position="448"/>
        <end position="465"/>
    </location>
</feature>
<name>A0A4P6FIP7_9MICO</name>
<feature type="transmembrane region" description="Helical" evidence="5">
    <location>
        <begin position="171"/>
        <end position="194"/>
    </location>
</feature>
<evidence type="ECO:0000256" key="5">
    <source>
        <dbReference type="SAM" id="Phobius"/>
    </source>
</evidence>
<organism evidence="7 8">
    <name type="scientific">Agromyces protaetiae</name>
    <dbReference type="NCBI Taxonomy" id="2509455"/>
    <lineage>
        <taxon>Bacteria</taxon>
        <taxon>Bacillati</taxon>
        <taxon>Actinomycetota</taxon>
        <taxon>Actinomycetes</taxon>
        <taxon>Micrococcales</taxon>
        <taxon>Microbacteriaceae</taxon>
        <taxon>Agromyces</taxon>
    </lineage>
</organism>
<feature type="transmembrane region" description="Helical" evidence="5">
    <location>
        <begin position="86"/>
        <end position="103"/>
    </location>
</feature>
<feature type="transmembrane region" description="Helical" evidence="5">
    <location>
        <begin position="231"/>
        <end position="251"/>
    </location>
</feature>
<feature type="transmembrane region" description="Helical" evidence="5">
    <location>
        <begin position="55"/>
        <end position="74"/>
    </location>
</feature>
<protein>
    <submittedName>
        <fullName evidence="7">MFS transporter</fullName>
    </submittedName>
</protein>
<evidence type="ECO:0000256" key="2">
    <source>
        <dbReference type="ARBA" id="ARBA00022692"/>
    </source>
</evidence>
<dbReference type="InterPro" id="IPR020846">
    <property type="entry name" value="MFS_dom"/>
</dbReference>
<evidence type="ECO:0000313" key="8">
    <source>
        <dbReference type="Proteomes" id="UP000291259"/>
    </source>
</evidence>
<evidence type="ECO:0000256" key="4">
    <source>
        <dbReference type="ARBA" id="ARBA00023136"/>
    </source>
</evidence>
<proteinExistence type="predicted"/>
<evidence type="ECO:0000256" key="1">
    <source>
        <dbReference type="ARBA" id="ARBA00004651"/>
    </source>
</evidence>
<dbReference type="OrthoDB" id="4484751at2"/>
<keyword evidence="3 5" id="KW-1133">Transmembrane helix</keyword>
<feature type="transmembrane region" description="Helical" evidence="5">
    <location>
        <begin position="20"/>
        <end position="43"/>
    </location>
</feature>
<feature type="transmembrane region" description="Helical" evidence="5">
    <location>
        <begin position="109"/>
        <end position="131"/>
    </location>
</feature>
<comment type="subcellular location">
    <subcellularLocation>
        <location evidence="1">Cell membrane</location>
        <topology evidence="1">Multi-pass membrane protein</topology>
    </subcellularLocation>
</comment>
<feature type="transmembrane region" description="Helical" evidence="5">
    <location>
        <begin position="367"/>
        <end position="387"/>
    </location>
</feature>
<dbReference type="CDD" id="cd17504">
    <property type="entry name" value="MFS_MMR_MDR_like"/>
    <property type="match status" value="1"/>
</dbReference>
<dbReference type="Proteomes" id="UP000291259">
    <property type="component" value="Chromosome"/>
</dbReference>
<accession>A0A4P6FIP7</accession>
<feature type="domain" description="Major facilitator superfamily (MFS) profile" evidence="6">
    <location>
        <begin position="20"/>
        <end position="470"/>
    </location>
</feature>
<feature type="transmembrane region" description="Helical" evidence="5">
    <location>
        <begin position="408"/>
        <end position="428"/>
    </location>
</feature>
<keyword evidence="4 5" id="KW-0472">Membrane</keyword>
<evidence type="ECO:0000313" key="7">
    <source>
        <dbReference type="EMBL" id="QAY73857.1"/>
    </source>
</evidence>
<dbReference type="GO" id="GO:0022857">
    <property type="term" value="F:transmembrane transporter activity"/>
    <property type="evidence" value="ECO:0007669"/>
    <property type="project" value="InterPro"/>
</dbReference>
<keyword evidence="8" id="KW-1185">Reference proteome</keyword>
<dbReference type="SUPFAM" id="SSF103473">
    <property type="entry name" value="MFS general substrate transporter"/>
    <property type="match status" value="1"/>
</dbReference>
<feature type="transmembrane region" description="Helical" evidence="5">
    <location>
        <begin position="206"/>
        <end position="225"/>
    </location>
</feature>
<reference evidence="7 8" key="1">
    <citation type="submission" date="2019-01" db="EMBL/GenBank/DDBJ databases">
        <title>Genome sequencing of strain FW100M-8.</title>
        <authorList>
            <person name="Heo J."/>
            <person name="Kim S.-J."/>
            <person name="Kim J.-S."/>
            <person name="Hong S.-B."/>
            <person name="Kwon S.-W."/>
        </authorList>
    </citation>
    <scope>NUCLEOTIDE SEQUENCE [LARGE SCALE GENOMIC DNA]</scope>
    <source>
        <strain evidence="7 8">FW100M-8</strain>
    </source>
</reference>